<sequence>MDIDSIFRRREMDLKKISLFLAIIALSRSESENVAKNEILGNDADFDVTPSELVSTAPSRRSLSHSLLTDQCVCIPKPHNAREIADLLNPVPGSYYERLVVYVYRNPATQDVKFYIPSATKQQAFPDIAIEADDVLTQVKTGAFKRVFDSITTVVHSWVTVVNNNPQPPPPHHQTDEHNRFLIDINFINTLGKAKLKGILKYLTLFKNTKQILGTLTGVTLQDKLIQLKRLYPKIFTQFVTKISKFYPVWLNHGSILRFRPGHLKNFPYDINLIPLFKRKAKVINGLLKPPKRVQEIMIYTPKQTVIRELYPEMKIGLNIPFKKWLSIVVKGLNKQLKFASKTIDSATLETFVRSVLQKRGISISGNQMIVSNGNTIASSNIVLRPILIGEAGLVGQVINDGLFKIPSEIVFIEALLVSGGKSKSLGIIPVSNVFVGYQEEVISQTTTVQVIETVTTCEGGHCQTKKVCKNVKGQEEPCKDFSQGRSGKVIPVSRRIVKNIPDTAMLDRSGSKCSPFGCKVKKCKHKHNCEYFFDYPLAETKIETDNVQEVSLPSIFEEPYVLVGRSGKSHHRPAALGEHGKRKLHQVTPFNYNGHVKKATLPRDISWYGNEAEPEEIQSPKYDDDDVPGIRIVGGNAATMSGTPVNNKGRSGYEEYEW</sequence>
<dbReference type="EMBL" id="CAVLEF010000003">
    <property type="protein sequence ID" value="CAK1542591.1"/>
    <property type="molecule type" value="Genomic_DNA"/>
</dbReference>
<name>A0AAV1J2E2_9NEOP</name>
<protein>
    <submittedName>
        <fullName evidence="2">Uncharacterized protein</fullName>
    </submittedName>
</protein>
<comment type="caution">
    <text evidence="2">The sequence shown here is derived from an EMBL/GenBank/DDBJ whole genome shotgun (WGS) entry which is preliminary data.</text>
</comment>
<evidence type="ECO:0000256" key="1">
    <source>
        <dbReference type="SAM" id="MobiDB-lite"/>
    </source>
</evidence>
<organism evidence="2 3">
    <name type="scientific">Leptosia nina</name>
    <dbReference type="NCBI Taxonomy" id="320188"/>
    <lineage>
        <taxon>Eukaryota</taxon>
        <taxon>Metazoa</taxon>
        <taxon>Ecdysozoa</taxon>
        <taxon>Arthropoda</taxon>
        <taxon>Hexapoda</taxon>
        <taxon>Insecta</taxon>
        <taxon>Pterygota</taxon>
        <taxon>Neoptera</taxon>
        <taxon>Endopterygota</taxon>
        <taxon>Lepidoptera</taxon>
        <taxon>Glossata</taxon>
        <taxon>Ditrysia</taxon>
        <taxon>Papilionoidea</taxon>
        <taxon>Pieridae</taxon>
        <taxon>Pierinae</taxon>
        <taxon>Leptosia</taxon>
    </lineage>
</organism>
<accession>A0AAV1J2E2</accession>
<evidence type="ECO:0000313" key="3">
    <source>
        <dbReference type="Proteomes" id="UP001497472"/>
    </source>
</evidence>
<dbReference type="AlphaFoldDB" id="A0AAV1J2E2"/>
<feature type="region of interest" description="Disordered" evidence="1">
    <location>
        <begin position="635"/>
        <end position="659"/>
    </location>
</feature>
<dbReference type="Proteomes" id="UP001497472">
    <property type="component" value="Unassembled WGS sequence"/>
</dbReference>
<gene>
    <name evidence="2" type="ORF">LNINA_LOCUS2472</name>
</gene>
<proteinExistence type="predicted"/>
<reference evidence="2 3" key="1">
    <citation type="submission" date="2023-11" db="EMBL/GenBank/DDBJ databases">
        <authorList>
            <person name="Okamura Y."/>
        </authorList>
    </citation>
    <scope>NUCLEOTIDE SEQUENCE [LARGE SCALE GENOMIC DNA]</scope>
</reference>
<feature type="compositionally biased region" description="Polar residues" evidence="1">
    <location>
        <begin position="639"/>
        <end position="650"/>
    </location>
</feature>
<evidence type="ECO:0000313" key="2">
    <source>
        <dbReference type="EMBL" id="CAK1542591.1"/>
    </source>
</evidence>
<keyword evidence="3" id="KW-1185">Reference proteome</keyword>